<organism evidence="1 2">
    <name type="scientific">Mesorhizobium alhagi CCNWXJ12-2</name>
    <dbReference type="NCBI Taxonomy" id="1107882"/>
    <lineage>
        <taxon>Bacteria</taxon>
        <taxon>Pseudomonadati</taxon>
        <taxon>Pseudomonadota</taxon>
        <taxon>Alphaproteobacteria</taxon>
        <taxon>Hyphomicrobiales</taxon>
        <taxon>Phyllobacteriaceae</taxon>
        <taxon>Allomesorhizobium</taxon>
    </lineage>
</organism>
<proteinExistence type="predicted"/>
<reference evidence="1 2" key="1">
    <citation type="journal article" date="2012" name="J. Bacteriol.">
        <title>Draft Genome Sequence of Mesorhizobium alhagi CCNWXJ12-2T, a Novel Salt-Resistant Species Isolated from the Desert of Northwestern China.</title>
        <authorList>
            <person name="Zhou M."/>
            <person name="Chen W."/>
            <person name="Chen H."/>
            <person name="Wei G."/>
        </authorList>
    </citation>
    <scope>NUCLEOTIDE SEQUENCE [LARGE SCALE GENOMIC DNA]</scope>
    <source>
        <strain evidence="1 2">CCNWXJ12-2</strain>
    </source>
</reference>
<accession>H0HZ83</accession>
<dbReference type="EMBL" id="AHAM01000244">
    <property type="protein sequence ID" value="EHK53966.1"/>
    <property type="molecule type" value="Genomic_DNA"/>
</dbReference>
<sequence length="80" mass="8699">MAVVPQKVPTGFQGQRAMIWLTSLFSAQGKRHGPGSAANRADIDQHEASLAGFKAKRDSDNAQRSTWSIMTVEGGQPIRF</sequence>
<keyword evidence="2" id="KW-1185">Reference proteome</keyword>
<protein>
    <submittedName>
        <fullName evidence="1">Uncharacterized protein</fullName>
    </submittedName>
</protein>
<name>H0HZ83_9HYPH</name>
<gene>
    <name evidence="1" type="ORF">MAXJ12_27598</name>
</gene>
<dbReference type="PATRIC" id="fig|1107882.3.peg.5337"/>
<dbReference type="AlphaFoldDB" id="H0HZ83"/>
<evidence type="ECO:0000313" key="2">
    <source>
        <dbReference type="Proteomes" id="UP000003250"/>
    </source>
</evidence>
<evidence type="ECO:0000313" key="1">
    <source>
        <dbReference type="EMBL" id="EHK53966.1"/>
    </source>
</evidence>
<dbReference type="Proteomes" id="UP000003250">
    <property type="component" value="Unassembled WGS sequence"/>
</dbReference>